<sequence length="188" mass="21313">MSDTVVTDGTMLERYRDLCIIMQMQCNTFRPGNSSGAQGLVYFIFSCLSKLYNPYLHAFSSSLRLPQMVRSVLEGNMECYTAIGACGSITNKEEIQVACALVLYVLQSQLPEAEQDCYTHTLRLFLSAYIRHGVITPCPPPFLYNPHRVTAENFLPGFVEECLGPQRSDEPVWPAREACKRKRLRDDE</sequence>
<dbReference type="Proteomes" id="UP000120576">
    <property type="component" value="Genome"/>
</dbReference>
<evidence type="ECO:0000313" key="1">
    <source>
        <dbReference type="EMBL" id="ABG25698.1"/>
    </source>
</evidence>
<dbReference type="KEGG" id="vg:5179390"/>
<evidence type="ECO:0000313" key="2">
    <source>
        <dbReference type="Proteomes" id="UP000120576"/>
    </source>
</evidence>
<reference evidence="1 2" key="1">
    <citation type="journal article" date="2006" name="J. Gen. Virol.">
        <title>Genome sequences of two frog herpesviruses.</title>
        <authorList>
            <person name="Davison A.J."/>
            <person name="Cunningham C."/>
            <person name="Sauerbier W."/>
            <person name="McKinnell R.G."/>
        </authorList>
    </citation>
    <scope>NUCLEOTIDE SEQUENCE [LARGE SCALE GENOMIC DNA]</scope>
    <source>
        <strain evidence="1">ATCC VR-568</strain>
    </source>
</reference>
<protein>
    <submittedName>
        <fullName evidence="1">ORF136</fullName>
    </submittedName>
</protein>
<accession>Q14VX0</accession>
<proteinExistence type="predicted"/>
<name>Q14VX0_9VIRU</name>
<dbReference type="GeneID" id="5179390"/>
<dbReference type="EMBL" id="DQ665652">
    <property type="protein sequence ID" value="ABG25698.1"/>
    <property type="molecule type" value="Genomic_DNA"/>
</dbReference>
<keyword evidence="2" id="KW-1185">Reference proteome</keyword>
<organism evidence="1 2">
    <name type="scientific">Ranid herpesvirus 2</name>
    <dbReference type="NCBI Taxonomy" id="389214"/>
    <lineage>
        <taxon>Viruses</taxon>
        <taxon>Duplodnaviria</taxon>
        <taxon>Heunggongvirae</taxon>
        <taxon>Peploviricota</taxon>
        <taxon>Herviviricetes</taxon>
        <taxon>Herpesvirales</taxon>
        <taxon>Alloherpesviridae</taxon>
        <taxon>Batravirus</taxon>
        <taxon>Batravirus ranidallo2</taxon>
    </lineage>
</organism>
<dbReference type="RefSeq" id="YP_656644.1">
    <property type="nucleotide sequence ID" value="NC_008210.1"/>
</dbReference>